<evidence type="ECO:0000256" key="1">
    <source>
        <dbReference type="ARBA" id="ARBA00023157"/>
    </source>
</evidence>
<proteinExistence type="predicted"/>
<dbReference type="Proteomes" id="UP000316921">
    <property type="component" value="Chromosome"/>
</dbReference>
<name>A0A518BHL8_9BACT</name>
<dbReference type="GO" id="GO:0005507">
    <property type="term" value="F:copper ion binding"/>
    <property type="evidence" value="ECO:0007669"/>
    <property type="project" value="InterPro"/>
</dbReference>
<keyword evidence="1" id="KW-1015">Disulfide bond</keyword>
<accession>A0A518BHL8</accession>
<dbReference type="PROSITE" id="PS51257">
    <property type="entry name" value="PROKAR_LIPOPROTEIN"/>
    <property type="match status" value="1"/>
</dbReference>
<evidence type="ECO:0000256" key="2">
    <source>
        <dbReference type="SAM" id="SignalP"/>
    </source>
</evidence>
<dbReference type="SUPFAM" id="SSF49742">
    <property type="entry name" value="PHM/PNGase F"/>
    <property type="match status" value="2"/>
</dbReference>
<dbReference type="GO" id="GO:0016715">
    <property type="term" value="F:oxidoreductase activity, acting on paired donors, with incorporation or reduction of molecular oxygen, reduced ascorbate as one donor, and incorporation of one atom of oxygen"/>
    <property type="evidence" value="ECO:0007669"/>
    <property type="project" value="InterPro"/>
</dbReference>
<sequence length="501" mass="53727" precursor="true">MQRALQLAFAAALAACADPPPVTYVDDVAPILARHCVGCHNPQGSAPFALLDYDDARRKAGPIAQVTANGSMPPWKPRAGGDVFHGARGLTADERGLLARWSRDGAAAGEGAEAIALEAPTPGWALGDPDVVLTMDQPFLVPADGGELWASFAVSTDFGGDRYLRGVEIRHANAKPVHHVILWIDPEGSLRDLAEAGAAGPGSLVQVDQAAPGEILGGWIPGIEARAFPDHTAALLPAGADLVFEHHFVTTGRPEEIRTSLGLHFATEPPERPLGVIQLTGGAIHVLPGERDYSVRSTTTLPVETELIAITPHAHYVCRGLEITARLPDGDSRSLIAIDDWDPAWQSTYWFVDPPILPAGTAVELAFTLDNSASNPRNPHRPPRRVIFGARSDQEMAEVFCHVVARDAEAFGRLREALVDAVRGAGNEHRVWQALVDQFDADGDGSLDAEEDAAASLLVDGIWDQPELLLRVADSDDSGDLDEAERAEVQRWIGVWHGQRD</sequence>
<dbReference type="InterPro" id="IPR036939">
    <property type="entry name" value="Cu2_ascorb_mOase_N_sf"/>
</dbReference>
<feature type="chain" id="PRO_5021877184" description="EF-hand domain-containing protein" evidence="2">
    <location>
        <begin position="18"/>
        <end position="501"/>
    </location>
</feature>
<gene>
    <name evidence="3" type="ORF">Pla133_15060</name>
</gene>
<dbReference type="RefSeq" id="WP_419192210.1">
    <property type="nucleotide sequence ID" value="NZ_CP036287.1"/>
</dbReference>
<dbReference type="EMBL" id="CP036287">
    <property type="protein sequence ID" value="QDU66433.1"/>
    <property type="molecule type" value="Genomic_DNA"/>
</dbReference>
<dbReference type="InterPro" id="IPR014784">
    <property type="entry name" value="Cu2_ascorb_mOase-like_C"/>
</dbReference>
<dbReference type="InterPro" id="IPR008977">
    <property type="entry name" value="PHM/PNGase_F_dom_sf"/>
</dbReference>
<organism evidence="3 4">
    <name type="scientific">Engelhardtia mirabilis</name>
    <dbReference type="NCBI Taxonomy" id="2528011"/>
    <lineage>
        <taxon>Bacteria</taxon>
        <taxon>Pseudomonadati</taxon>
        <taxon>Planctomycetota</taxon>
        <taxon>Planctomycetia</taxon>
        <taxon>Planctomycetia incertae sedis</taxon>
        <taxon>Engelhardtia</taxon>
    </lineage>
</organism>
<evidence type="ECO:0000313" key="3">
    <source>
        <dbReference type="EMBL" id="QDU66433.1"/>
    </source>
</evidence>
<dbReference type="KEGG" id="pbap:Pla133_15060"/>
<dbReference type="Gene3D" id="2.60.120.310">
    <property type="entry name" value="Copper type II, ascorbate-dependent monooxygenase, N-terminal domain"/>
    <property type="match status" value="1"/>
</dbReference>
<dbReference type="AlphaFoldDB" id="A0A518BHL8"/>
<dbReference type="Gene3D" id="2.60.120.230">
    <property type="match status" value="1"/>
</dbReference>
<keyword evidence="4" id="KW-1185">Reference proteome</keyword>
<protein>
    <recommendedName>
        <fullName evidence="5">EF-hand domain-containing protein</fullName>
    </recommendedName>
</protein>
<evidence type="ECO:0008006" key="5">
    <source>
        <dbReference type="Google" id="ProtNLM"/>
    </source>
</evidence>
<evidence type="ECO:0000313" key="4">
    <source>
        <dbReference type="Proteomes" id="UP000316921"/>
    </source>
</evidence>
<keyword evidence="2" id="KW-0732">Signal</keyword>
<reference evidence="3 4" key="1">
    <citation type="submission" date="2019-02" db="EMBL/GenBank/DDBJ databases">
        <title>Deep-cultivation of Planctomycetes and their phenomic and genomic characterization uncovers novel biology.</title>
        <authorList>
            <person name="Wiegand S."/>
            <person name="Jogler M."/>
            <person name="Boedeker C."/>
            <person name="Pinto D."/>
            <person name="Vollmers J."/>
            <person name="Rivas-Marin E."/>
            <person name="Kohn T."/>
            <person name="Peeters S.H."/>
            <person name="Heuer A."/>
            <person name="Rast P."/>
            <person name="Oberbeckmann S."/>
            <person name="Bunk B."/>
            <person name="Jeske O."/>
            <person name="Meyerdierks A."/>
            <person name="Storesund J.E."/>
            <person name="Kallscheuer N."/>
            <person name="Luecker S."/>
            <person name="Lage O.M."/>
            <person name="Pohl T."/>
            <person name="Merkel B.J."/>
            <person name="Hornburger P."/>
            <person name="Mueller R.-W."/>
            <person name="Bruemmer F."/>
            <person name="Labrenz M."/>
            <person name="Spormann A.M."/>
            <person name="Op den Camp H."/>
            <person name="Overmann J."/>
            <person name="Amann R."/>
            <person name="Jetten M.S.M."/>
            <person name="Mascher T."/>
            <person name="Medema M.H."/>
            <person name="Devos D.P."/>
            <person name="Kaster A.-K."/>
            <person name="Ovreas L."/>
            <person name="Rohde M."/>
            <person name="Galperin M.Y."/>
            <person name="Jogler C."/>
        </authorList>
    </citation>
    <scope>NUCLEOTIDE SEQUENCE [LARGE SCALE GENOMIC DNA]</scope>
    <source>
        <strain evidence="3 4">Pla133</strain>
    </source>
</reference>
<feature type="signal peptide" evidence="2">
    <location>
        <begin position="1"/>
        <end position="17"/>
    </location>
</feature>